<dbReference type="EMBL" id="CP058952">
    <property type="protein sequence ID" value="QLI82543.1"/>
    <property type="molecule type" value="Genomic_DNA"/>
</dbReference>
<dbReference type="Proteomes" id="UP000510822">
    <property type="component" value="Chromosome"/>
</dbReference>
<keyword evidence="5" id="KW-1185">Reference proteome</keyword>
<feature type="domain" description="Ice-binding protein C-terminal" evidence="3">
    <location>
        <begin position="115"/>
        <end position="137"/>
    </location>
</feature>
<evidence type="ECO:0000256" key="1">
    <source>
        <dbReference type="SAM" id="MobiDB-lite"/>
    </source>
</evidence>
<dbReference type="KEGG" id="cfon:HZU75_13960"/>
<proteinExistence type="predicted"/>
<evidence type="ECO:0000313" key="5">
    <source>
        <dbReference type="Proteomes" id="UP000510822"/>
    </source>
</evidence>
<protein>
    <submittedName>
        <fullName evidence="4">PEP-CTERM sorting domain-containing protein</fullName>
    </submittedName>
</protein>
<gene>
    <name evidence="4" type="ORF">HZU75_13960</name>
</gene>
<dbReference type="AlphaFoldDB" id="A0A7D5Z8F6"/>
<feature type="chain" id="PRO_5028802215" evidence="2">
    <location>
        <begin position="20"/>
        <end position="140"/>
    </location>
</feature>
<accession>A0A7D5Z8F6</accession>
<keyword evidence="2" id="KW-0732">Signal</keyword>
<dbReference type="InterPro" id="IPR013424">
    <property type="entry name" value="Ice-binding_C"/>
</dbReference>
<dbReference type="NCBIfam" id="TIGR02595">
    <property type="entry name" value="PEP_CTERM"/>
    <property type="match status" value="1"/>
</dbReference>
<evidence type="ECO:0000259" key="3">
    <source>
        <dbReference type="Pfam" id="PF07589"/>
    </source>
</evidence>
<feature type="compositionally biased region" description="Low complexity" evidence="1">
    <location>
        <begin position="63"/>
        <end position="72"/>
    </location>
</feature>
<organism evidence="4 5">
    <name type="scientific">Chitinibacter fontanus</name>
    <dbReference type="NCBI Taxonomy" id="1737446"/>
    <lineage>
        <taxon>Bacteria</taxon>
        <taxon>Pseudomonadati</taxon>
        <taxon>Pseudomonadota</taxon>
        <taxon>Betaproteobacteria</taxon>
        <taxon>Neisseriales</taxon>
        <taxon>Chitinibacteraceae</taxon>
        <taxon>Chitinibacter</taxon>
    </lineage>
</organism>
<dbReference type="RefSeq" id="WP_180306621.1">
    <property type="nucleotide sequence ID" value="NZ_CP058952.1"/>
</dbReference>
<feature type="compositionally biased region" description="Pro residues" evidence="1">
    <location>
        <begin position="100"/>
        <end position="113"/>
    </location>
</feature>
<feature type="signal peptide" evidence="2">
    <location>
        <begin position="1"/>
        <end position="19"/>
    </location>
</feature>
<feature type="region of interest" description="Disordered" evidence="1">
    <location>
        <begin position="61"/>
        <end position="113"/>
    </location>
</feature>
<reference evidence="4 5" key="1">
    <citation type="journal article" date="2016" name="Int. J. Syst. Evol. Microbiol.">
        <title>Chitinibacter fontanus sp. nov., isolated from a spring.</title>
        <authorList>
            <person name="Sheu S.Y."/>
            <person name="Li Y.S."/>
            <person name="Young C.C."/>
            <person name="Chen W.M."/>
        </authorList>
    </citation>
    <scope>NUCLEOTIDE SEQUENCE [LARGE SCALE GENOMIC DNA]</scope>
    <source>
        <strain evidence="4 5">STM-7</strain>
    </source>
</reference>
<dbReference type="Pfam" id="PF07589">
    <property type="entry name" value="PEP-CTERM"/>
    <property type="match status" value="1"/>
</dbReference>
<evidence type="ECO:0000313" key="4">
    <source>
        <dbReference type="EMBL" id="QLI82543.1"/>
    </source>
</evidence>
<evidence type="ECO:0000256" key="2">
    <source>
        <dbReference type="SAM" id="SignalP"/>
    </source>
</evidence>
<sequence>MMKLLIASALFSMAAVSNAALEVAPVVLDEPVIFVRAGEQDNGVSKVDALITNVTQGLGGSPVSGPIGSSRSFQPSPGSAGGVPSAQAFALPPSGEVTLPLPPKPVTPVTPVTPPVPEPETYALMTLGLAGLFFSKKKKA</sequence>
<name>A0A7D5Z8F6_9NEIS</name>